<name>A0A922D1F8_MANSE</name>
<dbReference type="PANTHER" id="PTHR37984">
    <property type="entry name" value="PROTEIN CBG26694"/>
    <property type="match status" value="1"/>
</dbReference>
<gene>
    <name evidence="8" type="ORF">O3G_MSEX015031</name>
</gene>
<dbReference type="EC" id="2.7.7.49" evidence="1"/>
<feature type="domain" description="Reverse transcriptase" evidence="6">
    <location>
        <begin position="10"/>
        <end position="64"/>
    </location>
</feature>
<dbReference type="PANTHER" id="PTHR37984:SF13">
    <property type="entry name" value="RIBONUCLEASE H"/>
    <property type="match status" value="1"/>
</dbReference>
<evidence type="ECO:0000256" key="2">
    <source>
        <dbReference type="ARBA" id="ARBA00022695"/>
    </source>
</evidence>
<evidence type="ECO:0000256" key="3">
    <source>
        <dbReference type="ARBA" id="ARBA00022722"/>
    </source>
</evidence>
<keyword evidence="9" id="KW-1185">Reference proteome</keyword>
<sequence length="321" mass="36458">MYKLFRIPRVTCYLDDLTICDVNRDKLWEKILLVFKILSDSGLRVAPEKCTFFQKSISYLGHVIDWLQLHTVCKPLGLHTDRRKVDALTKTPVPTNIRELKAFLGLVNYYGKFVRNLSHVLSPLYDLLKKGNKFTWSQSCEDAFKCVKNAMKSNSILAHFDPQLPITVTCDASPRGVAAVLSQHSADGLERPVQHASRALSVAEQKYAQICREGLAIIFGVTKFHDYIYGRKFTLVTDCKPLACIFNENKGVPLMTASRLQRWVVILGAYNYQVKCITSKHNCVADCLSRLPVPEKEEYTRIDSYINFVQNICTVSTAHVC</sequence>
<keyword evidence="4" id="KW-0378">Hydrolase</keyword>
<dbReference type="GO" id="GO:0003964">
    <property type="term" value="F:RNA-directed DNA polymerase activity"/>
    <property type="evidence" value="ECO:0007669"/>
    <property type="project" value="UniProtKB-KW"/>
</dbReference>
<dbReference type="InterPro" id="IPR050951">
    <property type="entry name" value="Retrovirus_Pol_polyprotein"/>
</dbReference>
<dbReference type="InterPro" id="IPR041577">
    <property type="entry name" value="RT_RNaseH_2"/>
</dbReference>
<evidence type="ECO:0000256" key="4">
    <source>
        <dbReference type="ARBA" id="ARBA00022759"/>
    </source>
</evidence>
<dbReference type="FunFam" id="3.10.20.370:FF:000001">
    <property type="entry name" value="Retrovirus-related Pol polyprotein from transposon 17.6-like protein"/>
    <property type="match status" value="1"/>
</dbReference>
<comment type="caution">
    <text evidence="8">The sequence shown here is derived from an EMBL/GenBank/DDBJ whole genome shotgun (WGS) entry which is preliminary data.</text>
</comment>
<dbReference type="Proteomes" id="UP000791440">
    <property type="component" value="Unassembled WGS sequence"/>
</dbReference>
<dbReference type="EMBL" id="JH669435">
    <property type="protein sequence ID" value="KAG6465261.1"/>
    <property type="molecule type" value="Genomic_DNA"/>
</dbReference>
<dbReference type="FunFam" id="3.30.70.270:FF:000020">
    <property type="entry name" value="Transposon Tf2-6 polyprotein-like Protein"/>
    <property type="match status" value="1"/>
</dbReference>
<keyword evidence="2" id="KW-0808">Transferase</keyword>
<dbReference type="Pfam" id="PF17919">
    <property type="entry name" value="RT_RNaseH_2"/>
    <property type="match status" value="1"/>
</dbReference>
<keyword evidence="2" id="KW-0548">Nucleotidyltransferase</keyword>
<reference evidence="8" key="2">
    <citation type="submission" date="2020-12" db="EMBL/GenBank/DDBJ databases">
        <authorList>
            <person name="Kanost M."/>
        </authorList>
    </citation>
    <scope>NUCLEOTIDE SEQUENCE</scope>
</reference>
<dbReference type="InterPro" id="IPR000477">
    <property type="entry name" value="RT_dom"/>
</dbReference>
<dbReference type="Pfam" id="PF00078">
    <property type="entry name" value="RVT_1"/>
    <property type="match status" value="1"/>
</dbReference>
<keyword evidence="4" id="KW-0255">Endonuclease</keyword>
<protein>
    <recommendedName>
        <fullName evidence="1">RNA-directed DNA polymerase</fullName>
        <ecNumber evidence="1">2.7.7.49</ecNumber>
    </recommendedName>
</protein>
<organism evidence="8 9">
    <name type="scientific">Manduca sexta</name>
    <name type="common">Tobacco hawkmoth</name>
    <name type="synonym">Tobacco hornworm</name>
    <dbReference type="NCBI Taxonomy" id="7130"/>
    <lineage>
        <taxon>Eukaryota</taxon>
        <taxon>Metazoa</taxon>
        <taxon>Ecdysozoa</taxon>
        <taxon>Arthropoda</taxon>
        <taxon>Hexapoda</taxon>
        <taxon>Insecta</taxon>
        <taxon>Pterygota</taxon>
        <taxon>Neoptera</taxon>
        <taxon>Endopterygota</taxon>
        <taxon>Lepidoptera</taxon>
        <taxon>Glossata</taxon>
        <taxon>Ditrysia</taxon>
        <taxon>Bombycoidea</taxon>
        <taxon>Sphingidae</taxon>
        <taxon>Sphinginae</taxon>
        <taxon>Sphingini</taxon>
        <taxon>Manduca</taxon>
    </lineage>
</organism>
<reference evidence="8" key="1">
    <citation type="journal article" date="2016" name="Insect Biochem. Mol. Biol.">
        <title>Multifaceted biological insights from a draft genome sequence of the tobacco hornworm moth, Manduca sexta.</title>
        <authorList>
            <person name="Kanost M.R."/>
            <person name="Arrese E.L."/>
            <person name="Cao X."/>
            <person name="Chen Y.R."/>
            <person name="Chellapilla S."/>
            <person name="Goldsmith M.R."/>
            <person name="Grosse-Wilde E."/>
            <person name="Heckel D.G."/>
            <person name="Herndon N."/>
            <person name="Jiang H."/>
            <person name="Papanicolaou A."/>
            <person name="Qu J."/>
            <person name="Soulages J.L."/>
            <person name="Vogel H."/>
            <person name="Walters J."/>
            <person name="Waterhouse R.M."/>
            <person name="Ahn S.J."/>
            <person name="Almeida F.C."/>
            <person name="An C."/>
            <person name="Aqrawi P."/>
            <person name="Bretschneider A."/>
            <person name="Bryant W.B."/>
            <person name="Bucks S."/>
            <person name="Chao H."/>
            <person name="Chevignon G."/>
            <person name="Christen J.M."/>
            <person name="Clarke D.F."/>
            <person name="Dittmer N.T."/>
            <person name="Ferguson L.C.F."/>
            <person name="Garavelou S."/>
            <person name="Gordon K.H.J."/>
            <person name="Gunaratna R.T."/>
            <person name="Han Y."/>
            <person name="Hauser F."/>
            <person name="He Y."/>
            <person name="Heidel-Fischer H."/>
            <person name="Hirsh A."/>
            <person name="Hu Y."/>
            <person name="Jiang H."/>
            <person name="Kalra D."/>
            <person name="Klinner C."/>
            <person name="Konig C."/>
            <person name="Kovar C."/>
            <person name="Kroll A.R."/>
            <person name="Kuwar S.S."/>
            <person name="Lee S.L."/>
            <person name="Lehman R."/>
            <person name="Li K."/>
            <person name="Li Z."/>
            <person name="Liang H."/>
            <person name="Lovelace S."/>
            <person name="Lu Z."/>
            <person name="Mansfield J.H."/>
            <person name="McCulloch K.J."/>
            <person name="Mathew T."/>
            <person name="Morton B."/>
            <person name="Muzny D.M."/>
            <person name="Neunemann D."/>
            <person name="Ongeri F."/>
            <person name="Pauchet Y."/>
            <person name="Pu L.L."/>
            <person name="Pyrousis I."/>
            <person name="Rao X.J."/>
            <person name="Redding A."/>
            <person name="Roesel C."/>
            <person name="Sanchez-Gracia A."/>
            <person name="Schaack S."/>
            <person name="Shukla A."/>
            <person name="Tetreau G."/>
            <person name="Wang Y."/>
            <person name="Xiong G.H."/>
            <person name="Traut W."/>
            <person name="Walsh T.K."/>
            <person name="Worley K.C."/>
            <person name="Wu D."/>
            <person name="Wu W."/>
            <person name="Wu Y.Q."/>
            <person name="Zhang X."/>
            <person name="Zou Z."/>
            <person name="Zucker H."/>
            <person name="Briscoe A.D."/>
            <person name="Burmester T."/>
            <person name="Clem R.J."/>
            <person name="Feyereisen R."/>
            <person name="Grimmelikhuijzen C.J.P."/>
            <person name="Hamodrakas S.J."/>
            <person name="Hansson B.S."/>
            <person name="Huguet E."/>
            <person name="Jermiin L.S."/>
            <person name="Lan Q."/>
            <person name="Lehman H.K."/>
            <person name="Lorenzen M."/>
            <person name="Merzendorfer H."/>
            <person name="Michalopoulos I."/>
            <person name="Morton D.B."/>
            <person name="Muthukrishnan S."/>
            <person name="Oakeshott J.G."/>
            <person name="Palmer W."/>
            <person name="Park Y."/>
            <person name="Passarelli A.L."/>
            <person name="Rozas J."/>
            <person name="Schwartz L.M."/>
            <person name="Smith W."/>
            <person name="Southgate A."/>
            <person name="Vilcinskas A."/>
            <person name="Vogt R."/>
            <person name="Wang P."/>
            <person name="Werren J."/>
            <person name="Yu X.Q."/>
            <person name="Zhou J.J."/>
            <person name="Brown S.J."/>
            <person name="Scherer S.E."/>
            <person name="Richards S."/>
            <person name="Blissard G.W."/>
        </authorList>
    </citation>
    <scope>NUCLEOTIDE SEQUENCE</scope>
</reference>
<accession>A0A922D1F8</accession>
<evidence type="ECO:0000313" key="9">
    <source>
        <dbReference type="Proteomes" id="UP000791440"/>
    </source>
</evidence>
<evidence type="ECO:0000259" key="7">
    <source>
        <dbReference type="Pfam" id="PF17919"/>
    </source>
</evidence>
<evidence type="ECO:0000259" key="6">
    <source>
        <dbReference type="Pfam" id="PF00078"/>
    </source>
</evidence>
<evidence type="ECO:0000256" key="5">
    <source>
        <dbReference type="ARBA" id="ARBA00022918"/>
    </source>
</evidence>
<evidence type="ECO:0000313" key="8">
    <source>
        <dbReference type="EMBL" id="KAG6465261.1"/>
    </source>
</evidence>
<evidence type="ECO:0000256" key="1">
    <source>
        <dbReference type="ARBA" id="ARBA00012493"/>
    </source>
</evidence>
<dbReference type="GO" id="GO:0004519">
    <property type="term" value="F:endonuclease activity"/>
    <property type="evidence" value="ECO:0007669"/>
    <property type="project" value="UniProtKB-KW"/>
</dbReference>
<keyword evidence="5" id="KW-0695">RNA-directed DNA polymerase</keyword>
<feature type="domain" description="Reverse transcriptase/retrotransposon-derived protein RNase H-like" evidence="7">
    <location>
        <begin position="136"/>
        <end position="235"/>
    </location>
</feature>
<keyword evidence="3" id="KW-0540">Nuclease</keyword>
<proteinExistence type="predicted"/>
<dbReference type="AlphaFoldDB" id="A0A922D1F8"/>
<dbReference type="CDD" id="cd09274">
    <property type="entry name" value="RNase_HI_RT_Ty3"/>
    <property type="match status" value="1"/>
</dbReference>